<reference evidence="1" key="1">
    <citation type="submission" date="2018-05" db="EMBL/GenBank/DDBJ databases">
        <authorList>
            <person name="Lanie J.A."/>
            <person name="Ng W.-L."/>
            <person name="Kazmierczak K.M."/>
            <person name="Andrzejewski T.M."/>
            <person name="Davidsen T.M."/>
            <person name="Wayne K.J."/>
            <person name="Tettelin H."/>
            <person name="Glass J.I."/>
            <person name="Rusch D."/>
            <person name="Podicherti R."/>
            <person name="Tsui H.-C.T."/>
            <person name="Winkler M.E."/>
        </authorList>
    </citation>
    <scope>NUCLEOTIDE SEQUENCE</scope>
</reference>
<evidence type="ECO:0000313" key="1">
    <source>
        <dbReference type="EMBL" id="SVB77340.1"/>
    </source>
</evidence>
<proteinExistence type="predicted"/>
<organism evidence="1">
    <name type="scientific">marine metagenome</name>
    <dbReference type="NCBI Taxonomy" id="408172"/>
    <lineage>
        <taxon>unclassified sequences</taxon>
        <taxon>metagenomes</taxon>
        <taxon>ecological metagenomes</taxon>
    </lineage>
</organism>
<dbReference type="EMBL" id="UINC01056837">
    <property type="protein sequence ID" value="SVB77340.1"/>
    <property type="molecule type" value="Genomic_DNA"/>
</dbReference>
<name>A0A382GQD1_9ZZZZ</name>
<accession>A0A382GQD1</accession>
<dbReference type="AlphaFoldDB" id="A0A382GQD1"/>
<sequence>MTWNSLAIARIFRTVDLILNVRLEYQVLAYTRKNSNRIVRFRLHTTDTDNLTKKQQDNNRAFHCSERLLAIIKFTCCDGVGKR</sequence>
<gene>
    <name evidence="1" type="ORF">METZ01_LOCUS230194</name>
</gene>
<protein>
    <submittedName>
        <fullName evidence="1">Uncharacterized protein</fullName>
    </submittedName>
</protein>